<dbReference type="AlphaFoldDB" id="C0NEV5"/>
<evidence type="ECO:0000313" key="3">
    <source>
        <dbReference type="Proteomes" id="UP000001631"/>
    </source>
</evidence>
<protein>
    <submittedName>
        <fullName evidence="2">Uncharacterized protein</fullName>
    </submittedName>
</protein>
<name>C0NEV5_AJECG</name>
<dbReference type="Proteomes" id="UP000001631">
    <property type="component" value="Unassembled WGS sequence"/>
</dbReference>
<evidence type="ECO:0000256" key="1">
    <source>
        <dbReference type="SAM" id="MobiDB-lite"/>
    </source>
</evidence>
<dbReference type="HOGENOM" id="CLU_2196145_0_0_1"/>
<accession>C0NEV5</accession>
<dbReference type="RefSeq" id="XP_045290257.1">
    <property type="nucleotide sequence ID" value="XM_045428471.1"/>
</dbReference>
<organism evidence="2 3">
    <name type="scientific">Ajellomyces capsulatus (strain G186AR / H82 / ATCC MYA-2454 / RMSCC 2432)</name>
    <name type="common">Darling's disease fungus</name>
    <name type="synonym">Histoplasma capsulatum</name>
    <dbReference type="NCBI Taxonomy" id="447093"/>
    <lineage>
        <taxon>Eukaryota</taxon>
        <taxon>Fungi</taxon>
        <taxon>Dikarya</taxon>
        <taxon>Ascomycota</taxon>
        <taxon>Pezizomycotina</taxon>
        <taxon>Eurotiomycetes</taxon>
        <taxon>Eurotiomycetidae</taxon>
        <taxon>Onygenales</taxon>
        <taxon>Ajellomycetaceae</taxon>
        <taxon>Histoplasma</taxon>
    </lineage>
</organism>
<proteinExistence type="predicted"/>
<dbReference type="GeneID" id="69034438"/>
<keyword evidence="3" id="KW-1185">Reference proteome</keyword>
<gene>
    <name evidence="2" type="ORF">HCBG_01421</name>
</gene>
<sequence>MAGKTSPPKSARRRGGGKLSRLSVGCPNLKGPIEDPPSILASSLIVPSSTIATIRRGSDSDKIIRSPCVKVIAALPGRSERKGSIGMEFGRRQRKICKPVMENPWQTD</sequence>
<feature type="region of interest" description="Disordered" evidence="1">
    <location>
        <begin position="1"/>
        <end position="30"/>
    </location>
</feature>
<reference evidence="2" key="1">
    <citation type="submission" date="2009-02" db="EMBL/GenBank/DDBJ databases">
        <title>The Genome Sequence of Ajellomyces capsulatus strain G186AR.</title>
        <authorList>
            <consortium name="The Broad Institute Genome Sequencing Platform"/>
            <person name="Champion M."/>
            <person name="Cuomo C."/>
            <person name="Ma L.-J."/>
            <person name="Henn M.R."/>
            <person name="Sil A."/>
            <person name="Goldman B."/>
            <person name="Young S.K."/>
            <person name="Kodira C.D."/>
            <person name="Zeng Q."/>
            <person name="Koehrsen M."/>
            <person name="Alvarado L."/>
            <person name="Berlin A."/>
            <person name="Borenstein D."/>
            <person name="Chen Z."/>
            <person name="Engels R."/>
            <person name="Freedman E."/>
            <person name="Gellesch M."/>
            <person name="Goldberg J."/>
            <person name="Griggs A."/>
            <person name="Gujja S."/>
            <person name="Heiman D."/>
            <person name="Hepburn T."/>
            <person name="Howarth C."/>
            <person name="Jen D."/>
            <person name="Larson L."/>
            <person name="Lewis B."/>
            <person name="Mehta T."/>
            <person name="Park D."/>
            <person name="Pearson M."/>
            <person name="Roberts A."/>
            <person name="Saif S."/>
            <person name="Shea T."/>
            <person name="Shenoy N."/>
            <person name="Sisk P."/>
            <person name="Stolte C."/>
            <person name="Sykes S."/>
            <person name="Walk T."/>
            <person name="White J."/>
            <person name="Yandava C."/>
            <person name="Klein B."/>
            <person name="McEwen J.G."/>
            <person name="Puccia R."/>
            <person name="Goldman G.H."/>
            <person name="Felipe M.S."/>
            <person name="Nino-Vega G."/>
            <person name="San-Blas G."/>
            <person name="Taylor J."/>
            <person name="Mendoza L."/>
            <person name="Galagan J."/>
            <person name="Nusbaum C."/>
            <person name="Birren B."/>
        </authorList>
    </citation>
    <scope>NUCLEOTIDE SEQUENCE</scope>
    <source>
        <strain evidence="2">G186AR</strain>
    </source>
</reference>
<evidence type="ECO:0000313" key="2">
    <source>
        <dbReference type="EMBL" id="EEH09776.1"/>
    </source>
</evidence>
<dbReference type="EMBL" id="GG663364">
    <property type="protein sequence ID" value="EEH09776.1"/>
    <property type="molecule type" value="Genomic_DNA"/>
</dbReference>
<dbReference type="InParanoid" id="C0NEV5"/>